<dbReference type="Pfam" id="PF09636">
    <property type="entry name" value="XkdW"/>
    <property type="match status" value="1"/>
</dbReference>
<comment type="caution">
    <text evidence="2">The sequence shown here is derived from an EMBL/GenBank/DDBJ whole genome shotgun (WGS) entry which is preliminary data.</text>
</comment>
<dbReference type="AlphaFoldDB" id="A0A1R0X3H9"/>
<dbReference type="InterPro" id="IPR019094">
    <property type="entry name" value="Phage_SP-beta_YorD"/>
</dbReference>
<evidence type="ECO:0000313" key="2">
    <source>
        <dbReference type="EMBL" id="OMD27657.1"/>
    </source>
</evidence>
<evidence type="ECO:0000313" key="3">
    <source>
        <dbReference type="Proteomes" id="UP000187465"/>
    </source>
</evidence>
<feature type="domain" description="Bacteriophage SP-beta YorD" evidence="1">
    <location>
        <begin position="3"/>
        <end position="110"/>
    </location>
</feature>
<dbReference type="EMBL" id="MKQP01000035">
    <property type="protein sequence ID" value="OMD27657.1"/>
    <property type="molecule type" value="Genomic_DNA"/>
</dbReference>
<dbReference type="InterPro" id="IPR035950">
    <property type="entry name" value="XkdW-like_sf"/>
</dbReference>
<proteinExistence type="predicted"/>
<protein>
    <recommendedName>
        <fullName evidence="1">Bacteriophage SP-beta YorD domain-containing protein</fullName>
    </recommendedName>
</protein>
<reference evidence="2 3" key="1">
    <citation type="submission" date="2016-10" db="EMBL/GenBank/DDBJ databases">
        <title>Paenibacillus species isolates.</title>
        <authorList>
            <person name="Beno S.M."/>
        </authorList>
    </citation>
    <scope>NUCLEOTIDE SEQUENCE [LARGE SCALE GENOMIC DNA]</scope>
    <source>
        <strain evidence="2 3">FSL H7-0604</strain>
    </source>
</reference>
<sequence length="146" mass="16822">MNIAQAIMYLYPNADPIKDFIVQDNGAEPVLHEGVHGRTRYEIRPLDEDETEYIEGVHYRYVVDFNRLVEGEDYDIVERGPYIAAWNLDAPQPTEEELEAAWEAYLEAEANKPPELSEVEQLRAENTALQDRLQDVEVIMAELLSI</sequence>
<dbReference type="Gene3D" id="3.30.56.60">
    <property type="entry name" value="XkdW-like"/>
    <property type="match status" value="2"/>
</dbReference>
<accession>A0A1R0X3H9</accession>
<dbReference type="RefSeq" id="WP_036681266.1">
    <property type="nucleotide sequence ID" value="NZ_MKQK01000067.1"/>
</dbReference>
<organism evidence="2 3">
    <name type="scientific">Paenibacillus odorifer</name>
    <dbReference type="NCBI Taxonomy" id="189426"/>
    <lineage>
        <taxon>Bacteria</taxon>
        <taxon>Bacillati</taxon>
        <taxon>Bacillota</taxon>
        <taxon>Bacilli</taxon>
        <taxon>Bacillales</taxon>
        <taxon>Paenibacillaceae</taxon>
        <taxon>Paenibacillus</taxon>
    </lineage>
</organism>
<dbReference type="Proteomes" id="UP000187465">
    <property type="component" value="Unassembled WGS sequence"/>
</dbReference>
<gene>
    <name evidence="2" type="ORF">BJP51_24370</name>
</gene>
<evidence type="ECO:0000259" key="1">
    <source>
        <dbReference type="Pfam" id="PF09636"/>
    </source>
</evidence>
<dbReference type="SUPFAM" id="SSF159865">
    <property type="entry name" value="XkdW-like"/>
    <property type="match status" value="2"/>
</dbReference>
<name>A0A1R0X3H9_9BACL</name>